<evidence type="ECO:0000313" key="3">
    <source>
        <dbReference type="Proteomes" id="UP001059597"/>
    </source>
</evidence>
<sequence>MAGRGRLKAAVYVQDPTTREELILLPGEFPEPEVAVLITNPDAWAEPPDDGDEADVPVSVEKEEPSGSKDDGQEETAGAGGAKKSPPRRGGGRSASASS</sequence>
<name>A0ABM7ZM48_STRNI</name>
<dbReference type="EMBL" id="AP026073">
    <property type="protein sequence ID" value="BDM67499.1"/>
    <property type="molecule type" value="Genomic_DNA"/>
</dbReference>
<feature type="compositionally biased region" description="Basic and acidic residues" evidence="1">
    <location>
        <begin position="60"/>
        <end position="71"/>
    </location>
</feature>
<keyword evidence="3" id="KW-1185">Reference proteome</keyword>
<dbReference type="RefSeq" id="WP_261951642.1">
    <property type="nucleotide sequence ID" value="NZ_AP026073.1"/>
</dbReference>
<accession>A0ABM7ZM48</accession>
<proteinExistence type="predicted"/>
<evidence type="ECO:0000313" key="2">
    <source>
        <dbReference type="EMBL" id="BDM67499.1"/>
    </source>
</evidence>
<evidence type="ECO:0000256" key="1">
    <source>
        <dbReference type="SAM" id="MobiDB-lite"/>
    </source>
</evidence>
<dbReference type="Proteomes" id="UP001059597">
    <property type="component" value="Chromosome"/>
</dbReference>
<reference evidence="2" key="1">
    <citation type="submission" date="2022-06" db="EMBL/GenBank/DDBJ databases">
        <title>Complete genome sequence of Streptomyces nigrescens HEK616.</title>
        <authorList>
            <person name="Asamizu S."/>
            <person name="Onaka H."/>
        </authorList>
    </citation>
    <scope>NUCLEOTIDE SEQUENCE</scope>
    <source>
        <strain evidence="2">HEK616</strain>
    </source>
</reference>
<organism evidence="2 3">
    <name type="scientific">Streptomyces nigrescens</name>
    <dbReference type="NCBI Taxonomy" id="1920"/>
    <lineage>
        <taxon>Bacteria</taxon>
        <taxon>Bacillati</taxon>
        <taxon>Actinomycetota</taxon>
        <taxon>Actinomycetes</taxon>
        <taxon>Kitasatosporales</taxon>
        <taxon>Streptomycetaceae</taxon>
        <taxon>Streptomyces</taxon>
    </lineage>
</organism>
<gene>
    <name evidence="2" type="ORF">HEK616_09860</name>
</gene>
<protein>
    <submittedName>
        <fullName evidence="2">Uncharacterized protein</fullName>
    </submittedName>
</protein>
<feature type="region of interest" description="Disordered" evidence="1">
    <location>
        <begin position="40"/>
        <end position="99"/>
    </location>
</feature>